<feature type="transmembrane region" description="Helical" evidence="8">
    <location>
        <begin position="303"/>
        <end position="323"/>
    </location>
</feature>
<keyword evidence="3" id="KW-0328">Glycosyltransferase</keyword>
<feature type="transmembrane region" description="Helical" evidence="8">
    <location>
        <begin position="156"/>
        <end position="188"/>
    </location>
</feature>
<evidence type="ECO:0000259" key="9">
    <source>
        <dbReference type="Pfam" id="PF13231"/>
    </source>
</evidence>
<dbReference type="EMBL" id="PEYM01000148">
    <property type="protein sequence ID" value="PIS28105.1"/>
    <property type="molecule type" value="Genomic_DNA"/>
</dbReference>
<keyword evidence="4" id="KW-0808">Transferase</keyword>
<feature type="transmembrane region" description="Helical" evidence="8">
    <location>
        <begin position="60"/>
        <end position="79"/>
    </location>
</feature>
<comment type="subcellular location">
    <subcellularLocation>
        <location evidence="1">Cell membrane</location>
        <topology evidence="1">Multi-pass membrane protein</topology>
    </subcellularLocation>
</comment>
<organism evidence="10 11">
    <name type="scientific">Candidatus Saganbacteria bacterium CG08_land_8_20_14_0_20_45_16</name>
    <dbReference type="NCBI Taxonomy" id="2014293"/>
    <lineage>
        <taxon>Bacteria</taxon>
        <taxon>Bacillati</taxon>
        <taxon>Saganbacteria</taxon>
    </lineage>
</organism>
<evidence type="ECO:0000256" key="6">
    <source>
        <dbReference type="ARBA" id="ARBA00022989"/>
    </source>
</evidence>
<feature type="transmembrane region" description="Helical" evidence="8">
    <location>
        <begin position="91"/>
        <end position="117"/>
    </location>
</feature>
<keyword evidence="5 8" id="KW-0812">Transmembrane</keyword>
<evidence type="ECO:0000256" key="1">
    <source>
        <dbReference type="ARBA" id="ARBA00004651"/>
    </source>
</evidence>
<evidence type="ECO:0000256" key="2">
    <source>
        <dbReference type="ARBA" id="ARBA00022475"/>
    </source>
</evidence>
<feature type="transmembrane region" description="Helical" evidence="8">
    <location>
        <begin position="329"/>
        <end position="352"/>
    </location>
</feature>
<dbReference type="InterPro" id="IPR050297">
    <property type="entry name" value="LipidA_mod_glycosyltrf_83"/>
</dbReference>
<dbReference type="GO" id="GO:0005886">
    <property type="term" value="C:plasma membrane"/>
    <property type="evidence" value="ECO:0007669"/>
    <property type="project" value="UniProtKB-SubCell"/>
</dbReference>
<dbReference type="Proteomes" id="UP000231343">
    <property type="component" value="Unassembled WGS sequence"/>
</dbReference>
<evidence type="ECO:0000256" key="8">
    <source>
        <dbReference type="SAM" id="Phobius"/>
    </source>
</evidence>
<dbReference type="InterPro" id="IPR038731">
    <property type="entry name" value="RgtA/B/C-like"/>
</dbReference>
<evidence type="ECO:0000256" key="7">
    <source>
        <dbReference type="ARBA" id="ARBA00023136"/>
    </source>
</evidence>
<feature type="transmembrane region" description="Helical" evidence="8">
    <location>
        <begin position="278"/>
        <end position="296"/>
    </location>
</feature>
<dbReference type="AlphaFoldDB" id="A0A2H0XTM3"/>
<dbReference type="Pfam" id="PF13231">
    <property type="entry name" value="PMT_2"/>
    <property type="match status" value="1"/>
</dbReference>
<evidence type="ECO:0000256" key="4">
    <source>
        <dbReference type="ARBA" id="ARBA00022679"/>
    </source>
</evidence>
<evidence type="ECO:0000313" key="11">
    <source>
        <dbReference type="Proteomes" id="UP000231343"/>
    </source>
</evidence>
<sequence length="478" mass="54743">MQIYRTVLTLALILVVQAVLFQPYLSEPFERDEGAYAYIAQRLSSGELPYRDSYDHKPPMIYFIYASVFKFFGTSMAAIRSFTLLVSLLTTLAVFFLAWLILGRFGAIVSALLYAFYAGNPYIQGTSANTETFMVLPMVLSLAFFLLALRREQKLGWLFLAGLCSGLAVMIKQVALLNFLVILGYYVFICLRQRKDWSGVAALLIGLAVVPMLTVGYFFLKDAWSALLHGYLLENLLYVSRKVWVWPRLWLVLQELGLLWGLSALAIMLIWFNEKEDKFKIILAWALASGLGVFMGRAFYGHYFIQVVPALAILAGYSLLKIAGSNWRLVLLAFLALIFSMDLFSRISFGLLSPELISQKKYGINNFVVAGQVAEFIKQKTLPKDRLFIWGAEPEVYFYSQRAAASHYIYYYPLLYKDKKSQQARLALLTELKEAPPEYIIWVEPRVVYGPLLNYVKAGYNYLASFGRWQIWRRKRIK</sequence>
<feature type="transmembrane region" description="Helical" evidence="8">
    <location>
        <begin position="132"/>
        <end position="149"/>
    </location>
</feature>
<feature type="transmembrane region" description="Helical" evidence="8">
    <location>
        <begin position="249"/>
        <end position="272"/>
    </location>
</feature>
<accession>A0A2H0XTM3</accession>
<dbReference type="GO" id="GO:0016763">
    <property type="term" value="F:pentosyltransferase activity"/>
    <property type="evidence" value="ECO:0007669"/>
    <property type="project" value="TreeGrafter"/>
</dbReference>
<keyword evidence="6 8" id="KW-1133">Transmembrane helix</keyword>
<keyword evidence="2" id="KW-1003">Cell membrane</keyword>
<feature type="domain" description="Glycosyltransferase RgtA/B/C/D-like" evidence="9">
    <location>
        <begin position="56"/>
        <end position="210"/>
    </location>
</feature>
<protein>
    <recommendedName>
        <fullName evidence="9">Glycosyltransferase RgtA/B/C/D-like domain-containing protein</fullName>
    </recommendedName>
</protein>
<dbReference type="PANTHER" id="PTHR33908:SF11">
    <property type="entry name" value="MEMBRANE PROTEIN"/>
    <property type="match status" value="1"/>
</dbReference>
<feature type="transmembrane region" description="Helical" evidence="8">
    <location>
        <begin position="200"/>
        <end position="220"/>
    </location>
</feature>
<dbReference type="PANTHER" id="PTHR33908">
    <property type="entry name" value="MANNOSYLTRANSFERASE YKCB-RELATED"/>
    <property type="match status" value="1"/>
</dbReference>
<keyword evidence="7 8" id="KW-0472">Membrane</keyword>
<dbReference type="GO" id="GO:0009103">
    <property type="term" value="P:lipopolysaccharide biosynthetic process"/>
    <property type="evidence" value="ECO:0007669"/>
    <property type="project" value="UniProtKB-ARBA"/>
</dbReference>
<name>A0A2H0XTM3_UNCSA</name>
<evidence type="ECO:0000313" key="10">
    <source>
        <dbReference type="EMBL" id="PIS28105.1"/>
    </source>
</evidence>
<proteinExistence type="predicted"/>
<evidence type="ECO:0000256" key="3">
    <source>
        <dbReference type="ARBA" id="ARBA00022676"/>
    </source>
</evidence>
<gene>
    <name evidence="10" type="ORF">COT42_08980</name>
</gene>
<reference evidence="10 11" key="1">
    <citation type="submission" date="2017-09" db="EMBL/GenBank/DDBJ databases">
        <title>Depth-based differentiation of microbial function through sediment-hosted aquifers and enrichment of novel symbionts in the deep terrestrial subsurface.</title>
        <authorList>
            <person name="Probst A.J."/>
            <person name="Ladd B."/>
            <person name="Jarett J.K."/>
            <person name="Geller-Mcgrath D.E."/>
            <person name="Sieber C.M."/>
            <person name="Emerson J.B."/>
            <person name="Anantharaman K."/>
            <person name="Thomas B.C."/>
            <person name="Malmstrom R."/>
            <person name="Stieglmeier M."/>
            <person name="Klingl A."/>
            <person name="Woyke T."/>
            <person name="Ryan C.M."/>
            <person name="Banfield J.F."/>
        </authorList>
    </citation>
    <scope>NUCLEOTIDE SEQUENCE [LARGE SCALE GENOMIC DNA]</scope>
    <source>
        <strain evidence="10">CG08_land_8_20_14_0_20_45_16</strain>
    </source>
</reference>
<evidence type="ECO:0000256" key="5">
    <source>
        <dbReference type="ARBA" id="ARBA00022692"/>
    </source>
</evidence>
<comment type="caution">
    <text evidence="10">The sequence shown here is derived from an EMBL/GenBank/DDBJ whole genome shotgun (WGS) entry which is preliminary data.</text>
</comment>